<dbReference type="Pfam" id="PF11743">
    <property type="entry name" value="DUF3301"/>
    <property type="match status" value="1"/>
</dbReference>
<reference evidence="2" key="1">
    <citation type="submission" date="2016-03" db="EMBL/GenBank/DDBJ databases">
        <authorList>
            <person name="Ma C."/>
            <person name="Zhou S."/>
            <person name="Yang G."/>
        </authorList>
    </citation>
    <scope>NUCLEOTIDE SEQUENCE [LARGE SCALE GENOMIC DNA]</scope>
    <source>
        <strain evidence="2">SgZ-1</strain>
    </source>
</reference>
<dbReference type="InterPro" id="IPR021732">
    <property type="entry name" value="DUF3301"/>
</dbReference>
<dbReference type="Proteomes" id="UP000036902">
    <property type="component" value="Chromosome"/>
</dbReference>
<name>A0A127K4B0_9RHOO</name>
<accession>A0A127K4B0</accession>
<dbReference type="KEGG" id="thu:AC731_007465"/>
<sequence>MSFVELLTVLMLGGIVWFWFDSLKAREAGLEAARRACLREGLQFLDETVVGHGLTLARDEHGHMVLRRGFDFEYSLTGNDRYRGAVVIEGREVVLVDLTEHRAQVVSLF</sequence>
<dbReference type="EMBL" id="CP014646">
    <property type="protein sequence ID" value="AMO36800.1"/>
    <property type="molecule type" value="Genomic_DNA"/>
</dbReference>
<gene>
    <name evidence="1" type="ORF">AC731_007465</name>
</gene>
<keyword evidence="2" id="KW-1185">Reference proteome</keyword>
<dbReference type="RefSeq" id="WP_048702708.1">
    <property type="nucleotide sequence ID" value="NZ_CP014646.1"/>
</dbReference>
<dbReference type="STRING" id="1134435.AC731_007465"/>
<dbReference type="AlphaFoldDB" id="A0A127K4B0"/>
<evidence type="ECO:0008006" key="3">
    <source>
        <dbReference type="Google" id="ProtNLM"/>
    </source>
</evidence>
<proteinExistence type="predicted"/>
<evidence type="ECO:0000313" key="1">
    <source>
        <dbReference type="EMBL" id="AMO36800.1"/>
    </source>
</evidence>
<protein>
    <recommendedName>
        <fullName evidence="3">DUF3301 domain-containing protein</fullName>
    </recommendedName>
</protein>
<organism evidence="1 2">
    <name type="scientific">Thauera humireducens</name>
    <dbReference type="NCBI Taxonomy" id="1134435"/>
    <lineage>
        <taxon>Bacteria</taxon>
        <taxon>Pseudomonadati</taxon>
        <taxon>Pseudomonadota</taxon>
        <taxon>Betaproteobacteria</taxon>
        <taxon>Rhodocyclales</taxon>
        <taxon>Zoogloeaceae</taxon>
        <taxon>Thauera</taxon>
    </lineage>
</organism>
<evidence type="ECO:0000313" key="2">
    <source>
        <dbReference type="Proteomes" id="UP000036902"/>
    </source>
</evidence>